<feature type="region of interest" description="Disordered" evidence="1">
    <location>
        <begin position="1"/>
        <end position="57"/>
    </location>
</feature>
<dbReference type="EMBL" id="EQ962655">
    <property type="protein sequence ID" value="EED18403.1"/>
    <property type="molecule type" value="Genomic_DNA"/>
</dbReference>
<evidence type="ECO:0000313" key="2">
    <source>
        <dbReference type="EMBL" id="EED18403.1"/>
    </source>
</evidence>
<dbReference type="RefSeq" id="XP_002482395.1">
    <property type="nucleotide sequence ID" value="XM_002482350.1"/>
</dbReference>
<dbReference type="InParanoid" id="B8MA74"/>
<keyword evidence="3" id="KW-1185">Reference proteome</keyword>
<dbReference type="Proteomes" id="UP000001745">
    <property type="component" value="Unassembled WGS sequence"/>
</dbReference>
<dbReference type="STRING" id="441959.B8MA74"/>
<reference evidence="3" key="1">
    <citation type="journal article" date="2015" name="Genome Announc.">
        <title>Genome sequence of the AIDS-associated pathogen Penicillium marneffei (ATCC18224) and its near taxonomic relative Talaromyces stipitatus (ATCC10500).</title>
        <authorList>
            <person name="Nierman W.C."/>
            <person name="Fedorova-Abrams N.D."/>
            <person name="Andrianopoulos A."/>
        </authorList>
    </citation>
    <scope>NUCLEOTIDE SEQUENCE [LARGE SCALE GENOMIC DNA]</scope>
    <source>
        <strain evidence="3">ATCC 10500 / CBS 375.48 / QM 6759 / NRRL 1006</strain>
    </source>
</reference>
<dbReference type="HOGENOM" id="CLU_1200497_0_0_1"/>
<sequence>MASPEWPPGATGDPEIMGSVSGVDSSTPTQEPLRLPQTTPAPIVGLGDSQKQSNEPTLDNRDTIHAIQQAGESQQAPGITIEKRKASRLTRSGLSAAPKRKITLAAMRAVSAPAEDSLVMSLIEDLRSQMQEAVHQLSVELTTAKNVINTQQGLITTLNTRLESLETYVNALQSRQILPLDPFTATREIAAHGPPPRAASTGGLAPTPMQSDAVLFLISQYGFNQYGTLSI</sequence>
<dbReference type="AlphaFoldDB" id="B8MA74"/>
<gene>
    <name evidence="2" type="ORF">TSTA_121460</name>
</gene>
<organism evidence="2 3">
    <name type="scientific">Talaromyces stipitatus (strain ATCC 10500 / CBS 375.48 / QM 6759 / NRRL 1006)</name>
    <name type="common">Penicillium stipitatum</name>
    <dbReference type="NCBI Taxonomy" id="441959"/>
    <lineage>
        <taxon>Eukaryota</taxon>
        <taxon>Fungi</taxon>
        <taxon>Dikarya</taxon>
        <taxon>Ascomycota</taxon>
        <taxon>Pezizomycotina</taxon>
        <taxon>Eurotiomycetes</taxon>
        <taxon>Eurotiomycetidae</taxon>
        <taxon>Eurotiales</taxon>
        <taxon>Trichocomaceae</taxon>
        <taxon>Talaromyces</taxon>
        <taxon>Talaromyces sect. Talaromyces</taxon>
    </lineage>
</organism>
<dbReference type="VEuPathDB" id="FungiDB:TSTA_121460"/>
<proteinExistence type="predicted"/>
<protein>
    <submittedName>
        <fullName evidence="2">Uncharacterized protein</fullName>
    </submittedName>
</protein>
<evidence type="ECO:0000313" key="3">
    <source>
        <dbReference type="Proteomes" id="UP000001745"/>
    </source>
</evidence>
<accession>B8MA74</accession>
<name>B8MA74_TALSN</name>
<feature type="compositionally biased region" description="Polar residues" evidence="1">
    <location>
        <begin position="22"/>
        <end position="40"/>
    </location>
</feature>
<evidence type="ECO:0000256" key="1">
    <source>
        <dbReference type="SAM" id="MobiDB-lite"/>
    </source>
</evidence>
<dbReference type="PhylomeDB" id="B8MA74"/>
<dbReference type="GeneID" id="8099386"/>